<reference evidence="1 2" key="1">
    <citation type="submission" date="2020-08" db="EMBL/GenBank/DDBJ databases">
        <title>Genomic Encyclopedia of Type Strains, Phase III (KMG-III): the genomes of soil and plant-associated and newly described type strains.</title>
        <authorList>
            <person name="Whitman W."/>
        </authorList>
    </citation>
    <scope>NUCLEOTIDE SEQUENCE [LARGE SCALE GENOMIC DNA]</scope>
    <source>
        <strain evidence="1 2">CECT 3266</strain>
    </source>
</reference>
<evidence type="ECO:0000313" key="2">
    <source>
        <dbReference type="Proteomes" id="UP000556084"/>
    </source>
</evidence>
<evidence type="ECO:0000313" key="1">
    <source>
        <dbReference type="EMBL" id="MBB4895886.1"/>
    </source>
</evidence>
<dbReference type="InterPro" id="IPR045362">
    <property type="entry name" value="CIS_spike_tip"/>
</dbReference>
<organism evidence="1 2">
    <name type="scientific">Streptomyces olivoverticillatus</name>
    <dbReference type="NCBI Taxonomy" id="66427"/>
    <lineage>
        <taxon>Bacteria</taxon>
        <taxon>Bacillati</taxon>
        <taxon>Actinomycetota</taxon>
        <taxon>Actinomycetes</taxon>
        <taxon>Kitasatosporales</taxon>
        <taxon>Streptomycetaceae</taxon>
        <taxon>Streptomyces</taxon>
    </lineage>
</organism>
<comment type="caution">
    <text evidence="1">The sequence shown here is derived from an EMBL/GenBank/DDBJ whole genome shotgun (WGS) entry which is preliminary data.</text>
</comment>
<sequence>MQKIVVRQGDTVTLSLNPPAMLTPPPPTLPLPLGTAGFRIEQHVACVPDDIESWVIPSVGYSTLTFPTAGTGRVELKVPPANRAKYARASQGATEVVVNGGPLDVIFTVVGPASNPSGTDTPGATYRGTATLTCPRVRPVTAG</sequence>
<dbReference type="Proteomes" id="UP000556084">
    <property type="component" value="Unassembled WGS sequence"/>
</dbReference>
<dbReference type="EMBL" id="JACHJH010000010">
    <property type="protein sequence ID" value="MBB4895886.1"/>
    <property type="molecule type" value="Genomic_DNA"/>
</dbReference>
<accession>A0A7W7LUI2</accession>
<gene>
    <name evidence="1" type="ORF">FHS39_004967</name>
</gene>
<protein>
    <submittedName>
        <fullName evidence="1">Uncharacterized protein</fullName>
    </submittedName>
</protein>
<proteinExistence type="predicted"/>
<dbReference type="Pfam" id="PF19267">
    <property type="entry name" value="CIS_spike_tip"/>
    <property type="match status" value="1"/>
</dbReference>
<name>A0A7W7LUI2_9ACTN</name>
<keyword evidence="2" id="KW-1185">Reference proteome</keyword>
<dbReference type="RefSeq" id="WP_184351681.1">
    <property type="nucleotide sequence ID" value="NZ_JACHJH010000010.1"/>
</dbReference>
<dbReference type="AlphaFoldDB" id="A0A7W7LUI2"/>